<protein>
    <submittedName>
        <fullName evidence="1">Uncharacterized protein</fullName>
    </submittedName>
</protein>
<gene>
    <name evidence="1" type="ordered locus">CNE_2c12900</name>
</gene>
<name>F8GN66_CUPNN</name>
<dbReference type="RefSeq" id="WP_013952950.1">
    <property type="nucleotide sequence ID" value="NC_015723.1"/>
</dbReference>
<reference evidence="1 2" key="1">
    <citation type="journal article" date="2011" name="J. Bacteriol.">
        <title>Complete genome sequence of the type strain Cupriavidus necator N-1.</title>
        <authorList>
            <person name="Poehlein A."/>
            <person name="Kusian B."/>
            <person name="Friedrich B."/>
            <person name="Daniel R."/>
            <person name="Bowien B."/>
        </authorList>
    </citation>
    <scope>NUCLEOTIDE SEQUENCE [LARGE SCALE GENOMIC DNA]</scope>
    <source>
        <strain evidence="2">ATCC 43291 / DSM 13513 / CCUG 52238 / LMG 8453 / N-1</strain>
    </source>
</reference>
<evidence type="ECO:0000313" key="1">
    <source>
        <dbReference type="EMBL" id="AEI80254.1"/>
    </source>
</evidence>
<dbReference type="GeneID" id="34306703"/>
<dbReference type="HOGENOM" id="CLU_172406_0_0_4"/>
<dbReference type="EMBL" id="CP002878">
    <property type="protein sequence ID" value="AEI80254.1"/>
    <property type="molecule type" value="Genomic_DNA"/>
</dbReference>
<evidence type="ECO:0000313" key="2">
    <source>
        <dbReference type="Proteomes" id="UP000006798"/>
    </source>
</evidence>
<dbReference type="Proteomes" id="UP000006798">
    <property type="component" value="Chromosome 2"/>
</dbReference>
<dbReference type="KEGG" id="cnc:CNE_2c12900"/>
<accession>F8GN66</accession>
<dbReference type="AlphaFoldDB" id="F8GN66"/>
<sequence length="85" mass="9427">MQRRVTVGDHQVSIEVEQKYDPAAPAVAIGYTVRYSIARTDGRPVRNGLLSVQSYELIDGTEHFPTIDTALDYGEAKARNDIATF</sequence>
<organism evidence="1 2">
    <name type="scientific">Cupriavidus necator (strain ATCC 43291 / DSM 13513 / CCUG 52238 / LMG 8453 / N-1)</name>
    <name type="common">Ralstonia eutropha</name>
    <dbReference type="NCBI Taxonomy" id="1042878"/>
    <lineage>
        <taxon>Bacteria</taxon>
        <taxon>Pseudomonadati</taxon>
        <taxon>Pseudomonadota</taxon>
        <taxon>Betaproteobacteria</taxon>
        <taxon>Burkholderiales</taxon>
        <taxon>Burkholderiaceae</taxon>
        <taxon>Cupriavidus</taxon>
    </lineage>
</organism>
<proteinExistence type="predicted"/>